<dbReference type="InterPro" id="IPR045537">
    <property type="entry name" value="Lar7_xRRM"/>
</dbReference>
<keyword evidence="6" id="KW-1185">Reference proteome</keyword>
<gene>
    <name evidence="5" type="ORF">LAESUDRAFT_700335</name>
</gene>
<feature type="region of interest" description="Disordered" evidence="3">
    <location>
        <begin position="398"/>
        <end position="434"/>
    </location>
</feature>
<dbReference type="GO" id="GO:0070034">
    <property type="term" value="F:telomerase RNA binding"/>
    <property type="evidence" value="ECO:0007669"/>
    <property type="project" value="InterPro"/>
</dbReference>
<dbReference type="AlphaFoldDB" id="A0A165E913"/>
<reference evidence="5 6" key="1">
    <citation type="journal article" date="2016" name="Mol. Biol. Evol.">
        <title>Comparative Genomics of Early-Diverging Mushroom-Forming Fungi Provides Insights into the Origins of Lignocellulose Decay Capabilities.</title>
        <authorList>
            <person name="Nagy L.G."/>
            <person name="Riley R."/>
            <person name="Tritt A."/>
            <person name="Adam C."/>
            <person name="Daum C."/>
            <person name="Floudas D."/>
            <person name="Sun H."/>
            <person name="Yadav J.S."/>
            <person name="Pangilinan J."/>
            <person name="Larsson K.H."/>
            <person name="Matsuura K."/>
            <person name="Barry K."/>
            <person name="Labutti K."/>
            <person name="Kuo R."/>
            <person name="Ohm R.A."/>
            <person name="Bhattacharya S.S."/>
            <person name="Shirouzu T."/>
            <person name="Yoshinaga Y."/>
            <person name="Martin F.M."/>
            <person name="Grigoriev I.V."/>
            <person name="Hibbett D.S."/>
        </authorList>
    </citation>
    <scope>NUCLEOTIDE SEQUENCE [LARGE SCALE GENOMIC DNA]</scope>
    <source>
        <strain evidence="5 6">93-53</strain>
    </source>
</reference>
<dbReference type="InterPro" id="IPR035979">
    <property type="entry name" value="RBD_domain_sf"/>
</dbReference>
<dbReference type="RefSeq" id="XP_040764239.1">
    <property type="nucleotide sequence ID" value="XM_040906410.1"/>
</dbReference>
<dbReference type="Proteomes" id="UP000076871">
    <property type="component" value="Unassembled WGS sequence"/>
</dbReference>
<dbReference type="GO" id="GO:1990904">
    <property type="term" value="C:ribonucleoprotein complex"/>
    <property type="evidence" value="ECO:0007669"/>
    <property type="project" value="UniProtKB-UniRule"/>
</dbReference>
<evidence type="ECO:0000256" key="3">
    <source>
        <dbReference type="SAM" id="MobiDB-lite"/>
    </source>
</evidence>
<evidence type="ECO:0000313" key="6">
    <source>
        <dbReference type="Proteomes" id="UP000076871"/>
    </source>
</evidence>
<dbReference type="EMBL" id="KV427624">
    <property type="protein sequence ID" value="KZT06499.1"/>
    <property type="molecule type" value="Genomic_DNA"/>
</dbReference>
<dbReference type="OrthoDB" id="439993at2759"/>
<feature type="compositionally biased region" description="Low complexity" evidence="3">
    <location>
        <begin position="399"/>
        <end position="408"/>
    </location>
</feature>
<name>A0A165E913_9APHY</name>
<dbReference type="GeneID" id="63823439"/>
<dbReference type="STRING" id="1314785.A0A165E913"/>
<dbReference type="SUPFAM" id="SSF54928">
    <property type="entry name" value="RNA-binding domain, RBD"/>
    <property type="match status" value="1"/>
</dbReference>
<sequence length="434" mass="49128">MIASGRDGYVPLRYVLRHSDYVRAVNPLPLETALVKILRNKASDIFDVRMTMTMASQSTWYRSYQAVDQDQSGGFEIRRRDWETLPRRLREYTKQDWDLRSVYIENLPPQYSSMPGIARFVASLLADQTGHLRASSFVQSVWLPRHHQDRPGSLPKCKGFAVVTMAESRHAESLLCDWPWNTRGPNQQNAVLAIEAQEATKYSFRSLSKARWDRLGEEYLGHRQKLLAEIATSESKAERSAEVIRLSISEIPQQSSPAVAPSGPLPTPSSDIRASYPRECLVFVRNIHPETNKTTLRTLFSRAFPNTAGDTKVDAIDYVDFNKGMDTCYLRLTAPQHARTLVASLNENLVMQAQGLDSTGTQVPYTNKIKPITAKIVEGTREELYWNKVPEKVRLQAMKKATTSSASAHDQTGTNDTNEVIGQGESKRKRRRKK</sequence>
<dbReference type="GO" id="GO:1904868">
    <property type="term" value="P:telomerase catalytic core complex assembly"/>
    <property type="evidence" value="ECO:0007669"/>
    <property type="project" value="InterPro"/>
</dbReference>
<keyword evidence="1 2" id="KW-0694">RNA-binding</keyword>
<evidence type="ECO:0000259" key="4">
    <source>
        <dbReference type="PROSITE" id="PS51939"/>
    </source>
</evidence>
<feature type="compositionally biased region" description="Polar residues" evidence="3">
    <location>
        <begin position="409"/>
        <end position="420"/>
    </location>
</feature>
<dbReference type="Gene3D" id="3.30.70.330">
    <property type="match status" value="1"/>
</dbReference>
<protein>
    <recommendedName>
        <fullName evidence="4">XRRM domain-containing protein</fullName>
    </recommendedName>
</protein>
<evidence type="ECO:0000256" key="1">
    <source>
        <dbReference type="ARBA" id="ARBA00022884"/>
    </source>
</evidence>
<dbReference type="Pfam" id="PF19977">
    <property type="entry name" value="xRRM"/>
    <property type="match status" value="1"/>
</dbReference>
<dbReference type="PROSITE" id="PS51939">
    <property type="entry name" value="XRRM"/>
    <property type="match status" value="1"/>
</dbReference>
<dbReference type="InterPro" id="IPR012677">
    <property type="entry name" value="Nucleotide-bd_a/b_plait_sf"/>
</dbReference>
<dbReference type="InParanoid" id="A0A165E913"/>
<feature type="domain" description="XRRM" evidence="4">
    <location>
        <begin position="275"/>
        <end position="434"/>
    </location>
</feature>
<dbReference type="InterPro" id="IPR014886">
    <property type="entry name" value="La_xRRM"/>
</dbReference>
<evidence type="ECO:0000313" key="5">
    <source>
        <dbReference type="EMBL" id="KZT06499.1"/>
    </source>
</evidence>
<evidence type="ECO:0000256" key="2">
    <source>
        <dbReference type="PROSITE-ProRule" id="PRU01288"/>
    </source>
</evidence>
<organism evidence="5 6">
    <name type="scientific">Laetiporus sulphureus 93-53</name>
    <dbReference type="NCBI Taxonomy" id="1314785"/>
    <lineage>
        <taxon>Eukaryota</taxon>
        <taxon>Fungi</taxon>
        <taxon>Dikarya</taxon>
        <taxon>Basidiomycota</taxon>
        <taxon>Agaricomycotina</taxon>
        <taxon>Agaricomycetes</taxon>
        <taxon>Polyporales</taxon>
        <taxon>Laetiporus</taxon>
    </lineage>
</organism>
<proteinExistence type="predicted"/>
<accession>A0A165E913</accession>